<accession>A0A1V2G108</accession>
<dbReference type="AlphaFoldDB" id="A0A1V2G108"/>
<dbReference type="Pfam" id="PF06429">
    <property type="entry name" value="Flg_bbr_C"/>
    <property type="match status" value="1"/>
</dbReference>
<protein>
    <recommendedName>
        <fullName evidence="2">Flagellar basal-body/hook protein C-terminal domain-containing protein</fullName>
    </recommendedName>
</protein>
<reference evidence="3 4" key="1">
    <citation type="submission" date="2017-01" db="EMBL/GenBank/DDBJ databases">
        <title>Draft genome sequence of an E. coli strain isolated from human, in Amazon, Brazil.</title>
        <authorList>
            <person name="Moura Q."/>
            <person name="Fernandes M.R."/>
            <person name="Cerdeira L."/>
            <person name="Vianello M."/>
            <person name="Souza T.A."/>
            <person name="Ienne S."/>
            <person name="Lincopan N."/>
        </authorList>
    </citation>
    <scope>NUCLEOTIDE SEQUENCE [LARGE SCALE GENOMIC DNA]</scope>
    <source>
        <strain evidence="3 4">ICBEcBL-II-13</strain>
    </source>
</reference>
<evidence type="ECO:0000259" key="2">
    <source>
        <dbReference type="Pfam" id="PF06429"/>
    </source>
</evidence>
<sequence length="38" mass="4294">VDIVNEMVAMITVQRAYEMNAKMVSAADDMLQYISQTL</sequence>
<gene>
    <name evidence="3" type="ORF">BXT93_24965</name>
</gene>
<dbReference type="InterPro" id="IPR010930">
    <property type="entry name" value="Flg_bb/hook_C_dom"/>
</dbReference>
<dbReference type="EMBL" id="MTPS01000506">
    <property type="protein sequence ID" value="ONG28608.1"/>
    <property type="molecule type" value="Genomic_DNA"/>
</dbReference>
<proteinExistence type="inferred from homology"/>
<name>A0A1V2G108_ECOLX</name>
<feature type="domain" description="Flagellar basal-body/hook protein C-terminal" evidence="2">
    <location>
        <begin position="1"/>
        <end position="36"/>
    </location>
</feature>
<comment type="similarity">
    <text evidence="1">Belongs to the flagella basal body rod proteins family.</text>
</comment>
<organism evidence="3 4">
    <name type="scientific">Escherichia coli</name>
    <dbReference type="NCBI Taxonomy" id="562"/>
    <lineage>
        <taxon>Bacteria</taxon>
        <taxon>Pseudomonadati</taxon>
        <taxon>Pseudomonadota</taxon>
        <taxon>Gammaproteobacteria</taxon>
        <taxon>Enterobacterales</taxon>
        <taxon>Enterobacteriaceae</taxon>
        <taxon>Escherichia</taxon>
    </lineage>
</organism>
<dbReference type="Proteomes" id="UP000188967">
    <property type="component" value="Unassembled WGS sequence"/>
</dbReference>
<evidence type="ECO:0000313" key="4">
    <source>
        <dbReference type="Proteomes" id="UP000188967"/>
    </source>
</evidence>
<evidence type="ECO:0000256" key="1">
    <source>
        <dbReference type="ARBA" id="ARBA00009677"/>
    </source>
</evidence>
<comment type="caution">
    <text evidence="3">The sequence shown here is derived from an EMBL/GenBank/DDBJ whole genome shotgun (WGS) entry which is preliminary data.</text>
</comment>
<feature type="non-terminal residue" evidence="3">
    <location>
        <position position="1"/>
    </location>
</feature>
<evidence type="ECO:0000313" key="3">
    <source>
        <dbReference type="EMBL" id="ONG28608.1"/>
    </source>
</evidence>